<dbReference type="GO" id="GO:0007165">
    <property type="term" value="P:signal transduction"/>
    <property type="evidence" value="ECO:0007669"/>
    <property type="project" value="TreeGrafter"/>
</dbReference>
<dbReference type="GO" id="GO:0005886">
    <property type="term" value="C:plasma membrane"/>
    <property type="evidence" value="ECO:0007669"/>
    <property type="project" value="UniProtKB-SubCell"/>
</dbReference>
<dbReference type="InterPro" id="IPR020422">
    <property type="entry name" value="TYR_PHOSPHATASE_DUAL_dom"/>
</dbReference>
<feature type="domain" description="Tyrosine-protein phosphatase" evidence="16">
    <location>
        <begin position="20"/>
        <end position="160"/>
    </location>
</feature>
<dbReference type="Proteomes" id="UP000440578">
    <property type="component" value="Unassembled WGS sequence"/>
</dbReference>
<dbReference type="InterPro" id="IPR029021">
    <property type="entry name" value="Prot-tyrosine_phosphatase-like"/>
</dbReference>
<evidence type="ECO:0000256" key="14">
    <source>
        <dbReference type="ARBA" id="ARBA00068799"/>
    </source>
</evidence>
<dbReference type="SUPFAM" id="SSF52799">
    <property type="entry name" value="(Phosphotyrosine protein) phosphatases II"/>
    <property type="match status" value="1"/>
</dbReference>
<evidence type="ECO:0000256" key="7">
    <source>
        <dbReference type="ARBA" id="ARBA00022801"/>
    </source>
</evidence>
<evidence type="ECO:0000259" key="16">
    <source>
        <dbReference type="PROSITE" id="PS50054"/>
    </source>
</evidence>
<keyword evidence="8" id="KW-0904">Protein phosphatase</keyword>
<dbReference type="EMBL" id="VIIS01000921">
    <property type="protein sequence ID" value="KAF0303697.1"/>
    <property type="molecule type" value="Genomic_DNA"/>
</dbReference>
<evidence type="ECO:0000256" key="1">
    <source>
        <dbReference type="ARBA" id="ARBA00004342"/>
    </source>
</evidence>
<dbReference type="GO" id="GO:0004725">
    <property type="term" value="F:protein tyrosine phosphatase activity"/>
    <property type="evidence" value="ECO:0007669"/>
    <property type="project" value="UniProtKB-EC"/>
</dbReference>
<comment type="catalytic activity">
    <reaction evidence="13">
        <text>O-phospho-L-tyrosyl-[protein] + H2O = L-tyrosyl-[protein] + phosphate</text>
        <dbReference type="Rhea" id="RHEA:10684"/>
        <dbReference type="Rhea" id="RHEA-COMP:10136"/>
        <dbReference type="Rhea" id="RHEA-COMP:20101"/>
        <dbReference type="ChEBI" id="CHEBI:15377"/>
        <dbReference type="ChEBI" id="CHEBI:43474"/>
        <dbReference type="ChEBI" id="CHEBI:46858"/>
        <dbReference type="ChEBI" id="CHEBI:61978"/>
        <dbReference type="EC" id="3.1.3.48"/>
    </reaction>
</comment>
<comment type="catalytic activity">
    <reaction evidence="11">
        <text>O-phospho-L-seryl-[protein] + H2O = L-seryl-[protein] + phosphate</text>
        <dbReference type="Rhea" id="RHEA:20629"/>
        <dbReference type="Rhea" id="RHEA-COMP:9863"/>
        <dbReference type="Rhea" id="RHEA-COMP:11604"/>
        <dbReference type="ChEBI" id="CHEBI:15377"/>
        <dbReference type="ChEBI" id="CHEBI:29999"/>
        <dbReference type="ChEBI" id="CHEBI:43474"/>
        <dbReference type="ChEBI" id="CHEBI:83421"/>
        <dbReference type="EC" id="3.1.3.16"/>
    </reaction>
</comment>
<evidence type="ECO:0000259" key="17">
    <source>
        <dbReference type="PROSITE" id="PS50056"/>
    </source>
</evidence>
<dbReference type="InterPro" id="IPR000387">
    <property type="entry name" value="Tyr_Pase_dom"/>
</dbReference>
<keyword evidence="19" id="KW-1185">Reference proteome</keyword>
<dbReference type="SMART" id="SM00195">
    <property type="entry name" value="DSPc"/>
    <property type="match status" value="1"/>
</dbReference>
<keyword evidence="6" id="KW-0519">Myristate</keyword>
<dbReference type="GO" id="GO:0005829">
    <property type="term" value="C:cytosol"/>
    <property type="evidence" value="ECO:0007669"/>
    <property type="project" value="TreeGrafter"/>
</dbReference>
<proteinExistence type="inferred from homology"/>
<comment type="subcellular location">
    <subcellularLocation>
        <location evidence="1">Cell membrane</location>
        <topology evidence="1">Lipid-anchor</topology>
        <orientation evidence="1">Cytoplasmic side</orientation>
    </subcellularLocation>
</comment>
<dbReference type="FunFam" id="3.90.190.10:FF:000052">
    <property type="entry name" value="Dual specificity phosphatase 15"/>
    <property type="match status" value="1"/>
</dbReference>
<evidence type="ECO:0000256" key="12">
    <source>
        <dbReference type="ARBA" id="ARBA00048336"/>
    </source>
</evidence>
<name>A0A6A4W7E2_AMPAM</name>
<protein>
    <recommendedName>
        <fullName evidence="14">Dual specificity protein phosphatase 15</fullName>
        <ecNumber evidence="4">3.1.3.16</ecNumber>
        <ecNumber evidence="3">3.1.3.48</ecNumber>
    </recommendedName>
</protein>
<evidence type="ECO:0000256" key="5">
    <source>
        <dbReference type="ARBA" id="ARBA00022475"/>
    </source>
</evidence>
<evidence type="ECO:0000256" key="8">
    <source>
        <dbReference type="ARBA" id="ARBA00022912"/>
    </source>
</evidence>
<dbReference type="InterPro" id="IPR000340">
    <property type="entry name" value="Dual-sp_phosphatase_cat-dom"/>
</dbReference>
<dbReference type="PROSITE" id="PS50054">
    <property type="entry name" value="TYR_PHOSPHATASE_DUAL"/>
    <property type="match status" value="1"/>
</dbReference>
<evidence type="ECO:0000256" key="2">
    <source>
        <dbReference type="ARBA" id="ARBA00008601"/>
    </source>
</evidence>
<keyword evidence="9" id="KW-0472">Membrane</keyword>
<dbReference type="GO" id="GO:0004722">
    <property type="term" value="F:protein serine/threonine phosphatase activity"/>
    <property type="evidence" value="ECO:0007669"/>
    <property type="project" value="UniProtKB-EC"/>
</dbReference>
<evidence type="ECO:0000256" key="13">
    <source>
        <dbReference type="ARBA" id="ARBA00051722"/>
    </source>
</evidence>
<dbReference type="Pfam" id="PF00782">
    <property type="entry name" value="DSPc"/>
    <property type="match status" value="1"/>
</dbReference>
<feature type="domain" description="Tyrosine specific protein phosphatases" evidence="17">
    <location>
        <begin position="80"/>
        <end position="139"/>
    </location>
</feature>
<dbReference type="PANTHER" id="PTHR45948:SF2">
    <property type="entry name" value="DUAL SPECIFICITY PROTEIN PHOSPHATASE"/>
    <property type="match status" value="1"/>
</dbReference>
<gene>
    <name evidence="18" type="primary">Dusp22</name>
    <name evidence="18" type="ORF">FJT64_024350</name>
</gene>
<dbReference type="EC" id="3.1.3.48" evidence="3"/>
<sequence length="219" mass="24408">MARSLADATTALVSVSTTMGMDQVLPGLYIGSYRDSKDIQQLSANHITHIIAIHDTAKKWYKDKQYLLISAADTPQQNLVPYIPRCNDFIHSARSTGGSVLIHCIAGMSRSVAVALAYVISVTSLDCQMALQAMRAARPIANPNEGFLKQLSVFENDKLEQERQRLKDKFPAYDSRSDTAHLERLIMMFRVSLLAGQTCEGRCLLGHHCPRGICNHYKR</sequence>
<dbReference type="OrthoDB" id="2017782at2759"/>
<dbReference type="PROSITE" id="PS50056">
    <property type="entry name" value="TYR_PHOSPHATASE_2"/>
    <property type="match status" value="1"/>
</dbReference>
<comment type="similarity">
    <text evidence="2">Belongs to the protein-tyrosine phosphatase family. Non-receptor class dual specificity subfamily.</text>
</comment>
<dbReference type="AlphaFoldDB" id="A0A6A4W7E2"/>
<keyword evidence="5" id="KW-1003">Cell membrane</keyword>
<evidence type="ECO:0000256" key="10">
    <source>
        <dbReference type="ARBA" id="ARBA00023288"/>
    </source>
</evidence>
<keyword evidence="7" id="KW-0378">Hydrolase</keyword>
<evidence type="ECO:0000256" key="9">
    <source>
        <dbReference type="ARBA" id="ARBA00023136"/>
    </source>
</evidence>
<evidence type="ECO:0000256" key="15">
    <source>
        <dbReference type="SAM" id="Coils"/>
    </source>
</evidence>
<dbReference type="EC" id="3.1.3.16" evidence="4"/>
<keyword evidence="10" id="KW-0449">Lipoprotein</keyword>
<keyword evidence="15" id="KW-0175">Coiled coil</keyword>
<evidence type="ECO:0000256" key="4">
    <source>
        <dbReference type="ARBA" id="ARBA00013081"/>
    </source>
</evidence>
<comment type="catalytic activity">
    <reaction evidence="12">
        <text>O-phospho-L-threonyl-[protein] + H2O = L-threonyl-[protein] + phosphate</text>
        <dbReference type="Rhea" id="RHEA:47004"/>
        <dbReference type="Rhea" id="RHEA-COMP:11060"/>
        <dbReference type="Rhea" id="RHEA-COMP:11605"/>
        <dbReference type="ChEBI" id="CHEBI:15377"/>
        <dbReference type="ChEBI" id="CHEBI:30013"/>
        <dbReference type="ChEBI" id="CHEBI:43474"/>
        <dbReference type="ChEBI" id="CHEBI:61977"/>
        <dbReference type="EC" id="3.1.3.16"/>
    </reaction>
</comment>
<feature type="coiled-coil region" evidence="15">
    <location>
        <begin position="149"/>
        <end position="176"/>
    </location>
</feature>
<evidence type="ECO:0000256" key="6">
    <source>
        <dbReference type="ARBA" id="ARBA00022707"/>
    </source>
</evidence>
<evidence type="ECO:0000313" key="19">
    <source>
        <dbReference type="Proteomes" id="UP000440578"/>
    </source>
</evidence>
<dbReference type="Gene3D" id="3.90.190.10">
    <property type="entry name" value="Protein tyrosine phosphatase superfamily"/>
    <property type="match status" value="1"/>
</dbReference>
<evidence type="ECO:0000256" key="3">
    <source>
        <dbReference type="ARBA" id="ARBA00013064"/>
    </source>
</evidence>
<reference evidence="18 19" key="1">
    <citation type="submission" date="2019-07" db="EMBL/GenBank/DDBJ databases">
        <title>Draft genome assembly of a fouling barnacle, Amphibalanus amphitrite (Darwin, 1854): The first reference genome for Thecostraca.</title>
        <authorList>
            <person name="Kim W."/>
        </authorList>
    </citation>
    <scope>NUCLEOTIDE SEQUENCE [LARGE SCALE GENOMIC DNA]</scope>
    <source>
        <strain evidence="18">SNU_AA5</strain>
        <tissue evidence="18">Soma without cirri and trophi</tissue>
    </source>
</reference>
<dbReference type="PANTHER" id="PTHR45948">
    <property type="entry name" value="DUAL SPECIFICITY PROTEIN PHOSPHATASE DDB_G0269404-RELATED"/>
    <property type="match status" value="1"/>
</dbReference>
<comment type="caution">
    <text evidence="18">The sequence shown here is derived from an EMBL/GenBank/DDBJ whole genome shotgun (WGS) entry which is preliminary data.</text>
</comment>
<evidence type="ECO:0000256" key="11">
    <source>
        <dbReference type="ARBA" id="ARBA00047761"/>
    </source>
</evidence>
<evidence type="ECO:0000313" key="18">
    <source>
        <dbReference type="EMBL" id="KAF0303697.1"/>
    </source>
</evidence>
<dbReference type="PRINTS" id="PR01908">
    <property type="entry name" value="ADSPHPHTASE"/>
</dbReference>
<organism evidence="18 19">
    <name type="scientific">Amphibalanus amphitrite</name>
    <name type="common">Striped barnacle</name>
    <name type="synonym">Balanus amphitrite</name>
    <dbReference type="NCBI Taxonomy" id="1232801"/>
    <lineage>
        <taxon>Eukaryota</taxon>
        <taxon>Metazoa</taxon>
        <taxon>Ecdysozoa</taxon>
        <taxon>Arthropoda</taxon>
        <taxon>Crustacea</taxon>
        <taxon>Multicrustacea</taxon>
        <taxon>Cirripedia</taxon>
        <taxon>Thoracica</taxon>
        <taxon>Thoracicalcarea</taxon>
        <taxon>Balanomorpha</taxon>
        <taxon>Balanoidea</taxon>
        <taxon>Balanidae</taxon>
        <taxon>Amphibalaninae</taxon>
        <taxon>Amphibalanus</taxon>
    </lineage>
</organism>
<accession>A0A6A4W7E2</accession>